<dbReference type="GO" id="GO:0007015">
    <property type="term" value="P:actin filament organization"/>
    <property type="evidence" value="ECO:0007669"/>
    <property type="project" value="InterPro"/>
</dbReference>
<dbReference type="OrthoDB" id="8963340at2759"/>
<dbReference type="Gene3D" id="2.30.29.30">
    <property type="entry name" value="Pleckstrin-homology domain (PH domain)/Phosphotyrosine-binding domain (PTB)"/>
    <property type="match status" value="1"/>
</dbReference>
<evidence type="ECO:0000313" key="13">
    <source>
        <dbReference type="Proteomes" id="UP000007110"/>
    </source>
</evidence>
<dbReference type="Pfam" id="PF00786">
    <property type="entry name" value="PBD"/>
    <property type="match status" value="1"/>
</dbReference>
<dbReference type="Proteomes" id="UP000007110">
    <property type="component" value="Unassembled WGS sequence"/>
</dbReference>
<evidence type="ECO:0000259" key="10">
    <source>
        <dbReference type="PROSITE" id="PS50229"/>
    </source>
</evidence>
<feature type="region of interest" description="Disordered" evidence="8">
    <location>
        <begin position="126"/>
        <end position="201"/>
    </location>
</feature>
<evidence type="ECO:0000256" key="5">
    <source>
        <dbReference type="ARBA" id="ARBA00022737"/>
    </source>
</evidence>
<evidence type="ECO:0000259" key="11">
    <source>
        <dbReference type="PROSITE" id="PS51082"/>
    </source>
</evidence>
<feature type="domain" description="WH2" evidence="11">
    <location>
        <begin position="455"/>
        <end position="472"/>
    </location>
</feature>
<dbReference type="CDD" id="cd00132">
    <property type="entry name" value="CRIB"/>
    <property type="match status" value="1"/>
</dbReference>
<dbReference type="InterPro" id="IPR036936">
    <property type="entry name" value="CRIB_dom_sf"/>
</dbReference>
<keyword evidence="7" id="KW-0539">Nucleus</keyword>
<keyword evidence="4" id="KW-0597">Phosphoprotein</keyword>
<proteinExistence type="predicted"/>
<keyword evidence="13" id="KW-1185">Reference proteome</keyword>
<dbReference type="SUPFAM" id="SSF50729">
    <property type="entry name" value="PH domain-like"/>
    <property type="match status" value="1"/>
</dbReference>
<accession>A0A7M7HIF4</accession>
<dbReference type="PANTHER" id="PTHR11202">
    <property type="entry name" value="SPROUTY-RELATED, EVH1 DOMAIN-CONTAINING PROTEIN FAMILY MEMBER"/>
    <property type="match status" value="1"/>
</dbReference>
<dbReference type="InterPro" id="IPR011993">
    <property type="entry name" value="PH-like_dom_sf"/>
</dbReference>
<sequence length="524" mass="56396">MASRNVSSKLLTPQENDIFFGLVGSKSASVATAVAQVYFYENGWNKKFCGVISFCKDNEKRSYFIRIFDLHSGRMLWEQELYNQFRYDTPESFFHMFATDHCWAGLNFANEVEANGFKQVINDKIQRRQQRRQEKRRPAPSTPSPDPKPQNVVHAPSHATQQGVSQSSASSKRRASSSSKEDKKKDKADKGGRKKLTKADISLPSGFKHVSHVGWDPEKGFNVDEMDPQVKGWFNTIGVSDDQLKDQNTAKFIRNFIDQHGGLDALKEDAERLGEDDFLQSFGGFGGNPLEGLARAAGSSAPPPPPPSRGSHAPPPPPSRTPGPPLPNRPPAPPPPGNSRGPPPPAVPPSRSYPSAPAPSRGLPPPPPPQSQQCTSSSTPNKTHDLGSSTPATSTFGTNAASNEWISTPPPPPPPAAPMGGGGGGGRGGLLDQIHQGTALKKVDHADNPAPASTGRGALLDQIRGGKALKKVTQAEKEESPASTPNSGLGAALFQALQHRAVAIQDEPEDSDSEEFDEDEWEDD</sequence>
<evidence type="ECO:0000256" key="1">
    <source>
        <dbReference type="ARBA" id="ARBA00004123"/>
    </source>
</evidence>
<feature type="domain" description="WH2" evidence="11">
    <location>
        <begin position="426"/>
        <end position="443"/>
    </location>
</feature>
<dbReference type="GeneID" id="592391"/>
<reference evidence="12" key="2">
    <citation type="submission" date="2021-01" db="UniProtKB">
        <authorList>
            <consortium name="EnsemblMetazoa"/>
        </authorList>
    </citation>
    <scope>IDENTIFICATION</scope>
</reference>
<evidence type="ECO:0000256" key="4">
    <source>
        <dbReference type="ARBA" id="ARBA00022553"/>
    </source>
</evidence>
<dbReference type="GO" id="GO:0003779">
    <property type="term" value="F:actin binding"/>
    <property type="evidence" value="ECO:0007669"/>
    <property type="project" value="InterPro"/>
</dbReference>
<dbReference type="Pfam" id="PF00568">
    <property type="entry name" value="WH1"/>
    <property type="match status" value="1"/>
</dbReference>
<dbReference type="SMART" id="SM00461">
    <property type="entry name" value="WH1"/>
    <property type="match status" value="1"/>
</dbReference>
<reference evidence="13" key="1">
    <citation type="submission" date="2015-02" db="EMBL/GenBank/DDBJ databases">
        <title>Genome sequencing for Strongylocentrotus purpuratus.</title>
        <authorList>
            <person name="Murali S."/>
            <person name="Liu Y."/>
            <person name="Vee V."/>
            <person name="English A."/>
            <person name="Wang M."/>
            <person name="Skinner E."/>
            <person name="Han Y."/>
            <person name="Muzny D.M."/>
            <person name="Worley K.C."/>
            <person name="Gibbs R.A."/>
        </authorList>
    </citation>
    <scope>NUCLEOTIDE SEQUENCE</scope>
</reference>
<evidence type="ECO:0000256" key="7">
    <source>
        <dbReference type="ARBA" id="ARBA00023242"/>
    </source>
</evidence>
<dbReference type="AlphaFoldDB" id="A0A7M7HIF4"/>
<evidence type="ECO:0008006" key="14">
    <source>
        <dbReference type="Google" id="ProtNLM"/>
    </source>
</evidence>
<dbReference type="PANTHER" id="PTHR11202:SF36">
    <property type="entry name" value="ACTIN NUCLEATION-PROMOTING FACTOR WASL"/>
    <property type="match status" value="1"/>
</dbReference>
<feature type="region of interest" description="Disordered" evidence="8">
    <location>
        <begin position="278"/>
        <end position="524"/>
    </location>
</feature>
<dbReference type="EnsemblMetazoa" id="XM_011663285">
    <property type="protein sequence ID" value="XP_011661587"/>
    <property type="gene ID" value="LOC592391"/>
</dbReference>
<dbReference type="InterPro" id="IPR003124">
    <property type="entry name" value="WH2_dom"/>
</dbReference>
<dbReference type="CTD" id="8976"/>
<dbReference type="InterPro" id="IPR000095">
    <property type="entry name" value="CRIB_dom"/>
</dbReference>
<dbReference type="SMART" id="SM00246">
    <property type="entry name" value="WH2"/>
    <property type="match status" value="2"/>
</dbReference>
<keyword evidence="5" id="KW-0677">Repeat</keyword>
<organism evidence="12 13">
    <name type="scientific">Strongylocentrotus purpuratus</name>
    <name type="common">Purple sea urchin</name>
    <dbReference type="NCBI Taxonomy" id="7668"/>
    <lineage>
        <taxon>Eukaryota</taxon>
        <taxon>Metazoa</taxon>
        <taxon>Echinodermata</taxon>
        <taxon>Eleutherozoa</taxon>
        <taxon>Echinozoa</taxon>
        <taxon>Echinoidea</taxon>
        <taxon>Euechinoidea</taxon>
        <taxon>Echinacea</taxon>
        <taxon>Camarodonta</taxon>
        <taxon>Echinidea</taxon>
        <taxon>Strongylocentrotidae</taxon>
        <taxon>Strongylocentrotus</taxon>
    </lineage>
</organism>
<dbReference type="CDD" id="cd01205">
    <property type="entry name" value="EVH1_WASP-like"/>
    <property type="match status" value="1"/>
</dbReference>
<feature type="compositionally biased region" description="Low complexity" evidence="8">
    <location>
        <begin position="371"/>
        <end position="380"/>
    </location>
</feature>
<feature type="compositionally biased region" description="Basic and acidic residues" evidence="8">
    <location>
        <begin position="179"/>
        <end position="191"/>
    </location>
</feature>
<evidence type="ECO:0000256" key="6">
    <source>
        <dbReference type="ARBA" id="ARBA00023212"/>
    </source>
</evidence>
<feature type="domain" description="CRIB" evidence="9">
    <location>
        <begin position="201"/>
        <end position="214"/>
    </location>
</feature>
<name>A0A7M7HIF4_STRPU</name>
<dbReference type="InterPro" id="IPR033927">
    <property type="entry name" value="WASPfam_EVH1"/>
</dbReference>
<dbReference type="FunFam" id="2.30.29.30:FF:000130">
    <property type="entry name" value="neural Wiskott-Aldrich syndrome protein"/>
    <property type="match status" value="1"/>
</dbReference>
<feature type="compositionally biased region" description="Acidic residues" evidence="8">
    <location>
        <begin position="506"/>
        <end position="524"/>
    </location>
</feature>
<dbReference type="RefSeq" id="XP_011661587.2">
    <property type="nucleotide sequence ID" value="XM_011663285.2"/>
</dbReference>
<dbReference type="KEGG" id="spu:592391"/>
<dbReference type="PROSITE" id="PS50108">
    <property type="entry name" value="CRIB"/>
    <property type="match status" value="1"/>
</dbReference>
<dbReference type="GO" id="GO:0005856">
    <property type="term" value="C:cytoskeleton"/>
    <property type="evidence" value="ECO:0007669"/>
    <property type="project" value="UniProtKB-SubCell"/>
</dbReference>
<dbReference type="OMA" id="EYNQDRK"/>
<dbReference type="PROSITE" id="PS50229">
    <property type="entry name" value="WH1"/>
    <property type="match status" value="1"/>
</dbReference>
<dbReference type="SMART" id="SM00285">
    <property type="entry name" value="PBD"/>
    <property type="match status" value="1"/>
</dbReference>
<evidence type="ECO:0000259" key="9">
    <source>
        <dbReference type="PROSITE" id="PS50108"/>
    </source>
</evidence>
<dbReference type="Pfam" id="PF02205">
    <property type="entry name" value="WH2"/>
    <property type="match status" value="2"/>
</dbReference>
<feature type="domain" description="WH1" evidence="10">
    <location>
        <begin position="22"/>
        <end position="128"/>
    </location>
</feature>
<evidence type="ECO:0000256" key="8">
    <source>
        <dbReference type="SAM" id="MobiDB-lite"/>
    </source>
</evidence>
<feature type="compositionally biased region" description="Pro residues" evidence="8">
    <location>
        <begin position="301"/>
        <end position="348"/>
    </location>
</feature>
<dbReference type="InterPro" id="IPR011026">
    <property type="entry name" value="WAS_C"/>
</dbReference>
<keyword evidence="6" id="KW-0206">Cytoskeleton</keyword>
<evidence type="ECO:0000313" key="12">
    <source>
        <dbReference type="EnsemblMetazoa" id="XP_011661587"/>
    </source>
</evidence>
<feature type="compositionally biased region" description="Pro residues" evidence="8">
    <location>
        <begin position="408"/>
        <end position="417"/>
    </location>
</feature>
<feature type="compositionally biased region" description="Low complexity" evidence="8">
    <location>
        <begin position="161"/>
        <end position="170"/>
    </location>
</feature>
<dbReference type="Gene3D" id="6.10.280.150">
    <property type="match status" value="1"/>
</dbReference>
<dbReference type="PROSITE" id="PS51082">
    <property type="entry name" value="WH2"/>
    <property type="match status" value="2"/>
</dbReference>
<keyword evidence="3" id="KW-0963">Cytoplasm</keyword>
<dbReference type="CDD" id="cd21762">
    <property type="entry name" value="WH2"/>
    <property type="match status" value="1"/>
</dbReference>
<evidence type="ECO:0000256" key="2">
    <source>
        <dbReference type="ARBA" id="ARBA00004245"/>
    </source>
</evidence>
<comment type="subcellular location">
    <subcellularLocation>
        <location evidence="2">Cytoplasm</location>
        <location evidence="2">Cytoskeleton</location>
    </subcellularLocation>
    <subcellularLocation>
        <location evidence="1">Nucleus</location>
    </subcellularLocation>
</comment>
<dbReference type="FunFam" id="3.90.810.10:FF:000003">
    <property type="entry name" value="Neural Wiskott-Aldrich syndrome protein-like"/>
    <property type="match status" value="1"/>
</dbReference>
<dbReference type="GO" id="GO:0005634">
    <property type="term" value="C:nucleus"/>
    <property type="evidence" value="ECO:0007669"/>
    <property type="project" value="UniProtKB-SubCell"/>
</dbReference>
<feature type="compositionally biased region" description="Gly residues" evidence="8">
    <location>
        <begin position="419"/>
        <end position="429"/>
    </location>
</feature>
<protein>
    <recommendedName>
        <fullName evidence="14">Wiskott-Aldrich syndrome protein</fullName>
    </recommendedName>
</protein>
<dbReference type="SUPFAM" id="SSF47912">
    <property type="entry name" value="Wiscott-Aldrich syndrome protein, WASP, C-terminal domain"/>
    <property type="match status" value="1"/>
</dbReference>
<evidence type="ECO:0000256" key="3">
    <source>
        <dbReference type="ARBA" id="ARBA00022490"/>
    </source>
</evidence>
<feature type="compositionally biased region" description="Polar residues" evidence="8">
    <location>
        <begin position="386"/>
        <end position="406"/>
    </location>
</feature>
<dbReference type="InterPro" id="IPR000697">
    <property type="entry name" value="WH1/EVH1_dom"/>
</dbReference>
<dbReference type="Gene3D" id="3.90.810.10">
    <property type="entry name" value="CRIB domain"/>
    <property type="match status" value="1"/>
</dbReference>
<dbReference type="InParanoid" id="A0A7M7HIF4"/>
<feature type="compositionally biased region" description="Low complexity" evidence="8">
    <location>
        <begin position="349"/>
        <end position="361"/>
    </location>
</feature>